<evidence type="ECO:0000256" key="1">
    <source>
        <dbReference type="ARBA" id="ARBA00022491"/>
    </source>
</evidence>
<dbReference type="PROSITE" id="PS50977">
    <property type="entry name" value="HTH_TETR_2"/>
    <property type="match status" value="1"/>
</dbReference>
<dbReference type="RefSeq" id="WP_345467080.1">
    <property type="nucleotide sequence ID" value="NZ_BAABHF010000024.1"/>
</dbReference>
<evidence type="ECO:0000256" key="5">
    <source>
        <dbReference type="PROSITE-ProRule" id="PRU00335"/>
    </source>
</evidence>
<dbReference type="Proteomes" id="UP001500503">
    <property type="component" value="Unassembled WGS sequence"/>
</dbReference>
<dbReference type="Pfam" id="PF00440">
    <property type="entry name" value="TetR_N"/>
    <property type="match status" value="1"/>
</dbReference>
<dbReference type="InterPro" id="IPR036271">
    <property type="entry name" value="Tet_transcr_reg_TetR-rel_C_sf"/>
</dbReference>
<organism evidence="7 8">
    <name type="scientific">Actinoallomurus oryzae</name>
    <dbReference type="NCBI Taxonomy" id="502180"/>
    <lineage>
        <taxon>Bacteria</taxon>
        <taxon>Bacillati</taxon>
        <taxon>Actinomycetota</taxon>
        <taxon>Actinomycetes</taxon>
        <taxon>Streptosporangiales</taxon>
        <taxon>Thermomonosporaceae</taxon>
        <taxon>Actinoallomurus</taxon>
    </lineage>
</organism>
<dbReference type="PANTHER" id="PTHR30055:SF151">
    <property type="entry name" value="TRANSCRIPTIONAL REGULATORY PROTEIN"/>
    <property type="match status" value="1"/>
</dbReference>
<proteinExistence type="predicted"/>
<dbReference type="PRINTS" id="PR00400">
    <property type="entry name" value="TETREPRESSOR"/>
</dbReference>
<evidence type="ECO:0000313" key="7">
    <source>
        <dbReference type="EMBL" id="GAA4499429.1"/>
    </source>
</evidence>
<reference evidence="8" key="1">
    <citation type="journal article" date="2019" name="Int. J. Syst. Evol. Microbiol.">
        <title>The Global Catalogue of Microorganisms (GCM) 10K type strain sequencing project: providing services to taxonomists for standard genome sequencing and annotation.</title>
        <authorList>
            <consortium name="The Broad Institute Genomics Platform"/>
            <consortium name="The Broad Institute Genome Sequencing Center for Infectious Disease"/>
            <person name="Wu L."/>
            <person name="Ma J."/>
        </authorList>
    </citation>
    <scope>NUCLEOTIDE SEQUENCE [LARGE SCALE GENOMIC DNA]</scope>
    <source>
        <strain evidence="8">JCM 17933</strain>
    </source>
</reference>
<evidence type="ECO:0000256" key="2">
    <source>
        <dbReference type="ARBA" id="ARBA00023015"/>
    </source>
</evidence>
<name>A0ABP8QCY0_9ACTN</name>
<dbReference type="Pfam" id="PF02909">
    <property type="entry name" value="TetR_C_1"/>
    <property type="match status" value="1"/>
</dbReference>
<dbReference type="PRINTS" id="PR00455">
    <property type="entry name" value="HTHTETR"/>
</dbReference>
<dbReference type="SUPFAM" id="SSF48498">
    <property type="entry name" value="Tetracyclin repressor-like, C-terminal domain"/>
    <property type="match status" value="1"/>
</dbReference>
<dbReference type="Gene3D" id="1.10.10.60">
    <property type="entry name" value="Homeodomain-like"/>
    <property type="match status" value="1"/>
</dbReference>
<accession>A0ABP8QCY0</accession>
<keyword evidence="8" id="KW-1185">Reference proteome</keyword>
<feature type="domain" description="HTH tetR-type" evidence="6">
    <location>
        <begin position="2"/>
        <end position="62"/>
    </location>
</feature>
<evidence type="ECO:0000259" key="6">
    <source>
        <dbReference type="PROSITE" id="PS50977"/>
    </source>
</evidence>
<dbReference type="InterPro" id="IPR003012">
    <property type="entry name" value="Tet_transcr_reg_TetR"/>
</dbReference>
<evidence type="ECO:0000256" key="4">
    <source>
        <dbReference type="ARBA" id="ARBA00023163"/>
    </source>
</evidence>
<feature type="DNA-binding region" description="H-T-H motif" evidence="5">
    <location>
        <begin position="25"/>
        <end position="44"/>
    </location>
</feature>
<dbReference type="InterPro" id="IPR050109">
    <property type="entry name" value="HTH-type_TetR-like_transc_reg"/>
</dbReference>
<dbReference type="Gene3D" id="1.10.357.10">
    <property type="entry name" value="Tetracycline Repressor, domain 2"/>
    <property type="match status" value="1"/>
</dbReference>
<protein>
    <submittedName>
        <fullName evidence="7">TetR/AcrR family transcriptional regulator</fullName>
    </submittedName>
</protein>
<dbReference type="InterPro" id="IPR009057">
    <property type="entry name" value="Homeodomain-like_sf"/>
</dbReference>
<comment type="caution">
    <text evidence="7">The sequence shown here is derived from an EMBL/GenBank/DDBJ whole genome shotgun (WGS) entry which is preliminary data.</text>
</comment>
<dbReference type="InterPro" id="IPR001647">
    <property type="entry name" value="HTH_TetR"/>
</dbReference>
<sequence length="209" mass="23028">MRLTRDHVLTAALDLLDEVGLDGLTMRRLATALGVKNGATYWHFPSKQALLEAMAEAMLTGLTEDLDARLPWHERAAEMARRLRRALLSRRDGARVFSGVFFPLPNALAYGETMVATLREAGLNGRDATWTVDTLNYFVVGHVIEEQLAASLPDGGAEATARLTRALDPRTHPHLHAAARDLTAPHPEEHFEHGLRLIVDGIRLTAGCR</sequence>
<dbReference type="EMBL" id="BAABHF010000024">
    <property type="protein sequence ID" value="GAA4499429.1"/>
    <property type="molecule type" value="Genomic_DNA"/>
</dbReference>
<keyword evidence="3 5" id="KW-0238">DNA-binding</keyword>
<keyword evidence="1" id="KW-0678">Repressor</keyword>
<dbReference type="SUPFAM" id="SSF46689">
    <property type="entry name" value="Homeodomain-like"/>
    <property type="match status" value="1"/>
</dbReference>
<keyword evidence="2" id="KW-0805">Transcription regulation</keyword>
<gene>
    <name evidence="7" type="ORF">GCM10023191_046340</name>
</gene>
<evidence type="ECO:0000313" key="8">
    <source>
        <dbReference type="Proteomes" id="UP001500503"/>
    </source>
</evidence>
<keyword evidence="4" id="KW-0804">Transcription</keyword>
<dbReference type="PANTHER" id="PTHR30055">
    <property type="entry name" value="HTH-TYPE TRANSCRIPTIONAL REGULATOR RUTR"/>
    <property type="match status" value="1"/>
</dbReference>
<dbReference type="InterPro" id="IPR004111">
    <property type="entry name" value="Repressor_TetR_C"/>
</dbReference>
<evidence type="ECO:0000256" key="3">
    <source>
        <dbReference type="ARBA" id="ARBA00023125"/>
    </source>
</evidence>